<dbReference type="GO" id="GO:0000781">
    <property type="term" value="C:chromosome, telomeric region"/>
    <property type="evidence" value="ECO:0007669"/>
    <property type="project" value="UniProtKB-SubCell"/>
</dbReference>
<comment type="catalytic activity">
    <reaction evidence="15">
        <text>L-threonyl-[protein] + ATP = O-phospho-L-threonyl-[protein] + ADP + H(+)</text>
        <dbReference type="Rhea" id="RHEA:46608"/>
        <dbReference type="Rhea" id="RHEA-COMP:11060"/>
        <dbReference type="Rhea" id="RHEA-COMP:11605"/>
        <dbReference type="ChEBI" id="CHEBI:15378"/>
        <dbReference type="ChEBI" id="CHEBI:30013"/>
        <dbReference type="ChEBI" id="CHEBI:30616"/>
        <dbReference type="ChEBI" id="CHEBI:61977"/>
        <dbReference type="ChEBI" id="CHEBI:456216"/>
        <dbReference type="EC" id="2.7.11.1"/>
    </reaction>
</comment>
<comment type="subcellular location">
    <subcellularLocation>
        <location evidence="2">Chromosome</location>
        <location evidence="2">Telomere</location>
    </subcellularLocation>
</comment>
<evidence type="ECO:0000256" key="16">
    <source>
        <dbReference type="ARBA" id="ARBA00048679"/>
    </source>
</evidence>
<keyword evidence="7" id="KW-0723">Serine/threonine-protein kinase</keyword>
<keyword evidence="11" id="KW-0067">ATP-binding</keyword>
<evidence type="ECO:0000256" key="11">
    <source>
        <dbReference type="ARBA" id="ARBA00022840"/>
    </source>
</evidence>
<dbReference type="Gene3D" id="3.30.200.20">
    <property type="entry name" value="Phosphorylase Kinase, domain 1"/>
    <property type="match status" value="1"/>
</dbReference>
<evidence type="ECO:0000256" key="8">
    <source>
        <dbReference type="ARBA" id="ARBA00022679"/>
    </source>
</evidence>
<dbReference type="AlphaFoldDB" id="A0A0D2CCB4"/>
<name>A0A0D2CCB4_9EURO</name>
<dbReference type="EC" id="2.7.11.1" evidence="4"/>
<protein>
    <recommendedName>
        <fullName evidence="6">EKC/KEOPS complex subunit BUD32</fullName>
        <ecNumber evidence="4">2.7.11.1</ecNumber>
    </recommendedName>
    <alternativeName>
        <fullName evidence="13 14">Atypical Serine/threonine protein kinase BUD32</fullName>
    </alternativeName>
    <alternativeName>
        <fullName evidence="5">EKC/KEOPS complex subunit bud32</fullName>
    </alternativeName>
</protein>
<accession>A0A0D2CCB4</accession>
<dbReference type="PANTHER" id="PTHR45646">
    <property type="entry name" value="SERINE/THREONINE-PROTEIN KINASE DOA-RELATED"/>
    <property type="match status" value="1"/>
</dbReference>
<keyword evidence="9" id="KW-0547">Nucleotide-binding</keyword>
<comment type="subunit">
    <text evidence="3">Component of the EKC/KEOPS complex composed of at least BUD32, CGI121, GON7, KAE1 and PCC1; the whole complex dimerizes.</text>
</comment>
<keyword evidence="8" id="KW-0808">Transferase</keyword>
<evidence type="ECO:0000313" key="20">
    <source>
        <dbReference type="Proteomes" id="UP000054266"/>
    </source>
</evidence>
<feature type="compositionally biased region" description="Polar residues" evidence="17">
    <location>
        <begin position="165"/>
        <end position="178"/>
    </location>
</feature>
<evidence type="ECO:0000256" key="4">
    <source>
        <dbReference type="ARBA" id="ARBA00012513"/>
    </source>
</evidence>
<dbReference type="STRING" id="5601.A0A0D2CCB4"/>
<evidence type="ECO:0000256" key="6">
    <source>
        <dbReference type="ARBA" id="ARBA00019973"/>
    </source>
</evidence>
<dbReference type="GO" id="GO:0004674">
    <property type="term" value="F:protein serine/threonine kinase activity"/>
    <property type="evidence" value="ECO:0007669"/>
    <property type="project" value="UniProtKB-KW"/>
</dbReference>
<dbReference type="PROSITE" id="PS00109">
    <property type="entry name" value="PROTEIN_KINASE_TYR"/>
    <property type="match status" value="1"/>
</dbReference>
<evidence type="ECO:0000256" key="13">
    <source>
        <dbReference type="ARBA" id="ARBA00030980"/>
    </source>
</evidence>
<dbReference type="Gene3D" id="1.10.510.10">
    <property type="entry name" value="Transferase(Phosphotransferase) domain 1"/>
    <property type="match status" value="1"/>
</dbReference>
<dbReference type="InterPro" id="IPR011009">
    <property type="entry name" value="Kinase-like_dom_sf"/>
</dbReference>
<dbReference type="Proteomes" id="UP000054266">
    <property type="component" value="Unassembled WGS sequence"/>
</dbReference>
<evidence type="ECO:0000256" key="9">
    <source>
        <dbReference type="ARBA" id="ARBA00022741"/>
    </source>
</evidence>
<dbReference type="SUPFAM" id="SSF56112">
    <property type="entry name" value="Protein kinase-like (PK-like)"/>
    <property type="match status" value="1"/>
</dbReference>
<evidence type="ECO:0000256" key="2">
    <source>
        <dbReference type="ARBA" id="ARBA00004574"/>
    </source>
</evidence>
<dbReference type="PANTHER" id="PTHR45646:SF11">
    <property type="entry name" value="SERINE_THREONINE-PROTEIN KINASE DOA"/>
    <property type="match status" value="1"/>
</dbReference>
<keyword evidence="12" id="KW-0779">Telomere</keyword>
<dbReference type="InterPro" id="IPR000719">
    <property type="entry name" value="Prot_kinase_dom"/>
</dbReference>
<dbReference type="EMBL" id="KN846963">
    <property type="protein sequence ID" value="KIW62711.1"/>
    <property type="molecule type" value="Genomic_DNA"/>
</dbReference>
<dbReference type="GO" id="GO:0043484">
    <property type="term" value="P:regulation of RNA splicing"/>
    <property type="evidence" value="ECO:0007669"/>
    <property type="project" value="TreeGrafter"/>
</dbReference>
<feature type="region of interest" description="Disordered" evidence="17">
    <location>
        <begin position="115"/>
        <end position="200"/>
    </location>
</feature>
<evidence type="ECO:0000256" key="14">
    <source>
        <dbReference type="ARBA" id="ARBA00033194"/>
    </source>
</evidence>
<gene>
    <name evidence="19" type="ORF">PV04_10855</name>
</gene>
<dbReference type="Pfam" id="PF00069">
    <property type="entry name" value="Pkinase"/>
    <property type="match status" value="1"/>
</dbReference>
<sequence length="707" mass="79520">MEKTMELGRAGMSTSLAMDTSRPMDLSRIVEMEHNEKRNTISSTGPAVKRTMELSAVMADMSQATGMSRPMDHKRIGNDDMTKLRTRDTATGPYKSIVMAPNRNMTTDRTMSLNEAASTSQNVNTSQASNRSQHTNQNLDRNRTVDMGPNTPIVVDPNIYPPLNSPTEMTRDSNTSMNKRTDHNSHRNFNGSGDKKATTNNYPSQVRKAITKNRPIAKKSINMTSNNMIRMIGNTNTSMNAYNTMSPSNAMSRNMNSYSTVESNPSTYNTIPSNMNAIINNTNNNTNVMKTNINSYHETPAHHPMCPYSTMSTKMNVSIKGQTTISTTVKLVEEQTILVIAPKRYYPVKIGDLYNQRYRVIAKLGYGETSTVWLARDEISKKHVSLKVCVQDESPGSPPINEVNMLQRLKSLAERDNHPGVVFTRLPLETFELYGPHGRYLCIVAEAEGRSLHELQKSFLLPRTLVRSLMLKLAYAVHWLHRTCGVIHTDISRQNVLIAVGEPTILQDVEDKERQDPTVPIVHNGLRIYKSRDPGFQPHGVPVLIDFGNMRMAGPANQTGLLSGDYRAPEALLKLPWGAPVDIWSLGVMTLELLEGRKLFDPVDGRGQYQLPIALAQYIAYLGPPPLAMIRQSPLFRIFFDQNGNWISDIPIVRTSFEEFVTVIDPGDEKDCLMQLIRELLTWQPETRLTAEQLIYAKWLVKSSWDE</sequence>
<evidence type="ECO:0000256" key="15">
    <source>
        <dbReference type="ARBA" id="ARBA00047899"/>
    </source>
</evidence>
<feature type="compositionally biased region" description="Polar residues" evidence="17">
    <location>
        <begin position="115"/>
        <end position="139"/>
    </location>
</feature>
<comment type="function">
    <text evidence="1">Component of the EKC/KEOPS complex that is required for the formation of a threonylcarbamoyl group on adenosine at position 37 (t(6)A37) in tRNAs that read codons beginning with adenine. The complex is probably involved in the transfer of the threonylcarbamoyl moiety of threonylcarbamoyl-AMP (TC-AMP) to the N6 group of A37. BUD32 has ATPase activity in the context of the EKC/KEOPS complex and likely plays a supporting role to the catalytic subunit KAE1. The EKC/KEOPS complex also promotes both telomere uncapping and telomere elongation. The complex is required for efficient recruitment of transcriptional coactivators.</text>
</comment>
<reference evidence="19 20" key="1">
    <citation type="submission" date="2015-01" db="EMBL/GenBank/DDBJ databases">
        <title>The Genome Sequence of Capronia semiimmersa CBS27337.</title>
        <authorList>
            <consortium name="The Broad Institute Genomics Platform"/>
            <person name="Cuomo C."/>
            <person name="de Hoog S."/>
            <person name="Gorbushina A."/>
            <person name="Stielow B."/>
            <person name="Teixiera M."/>
            <person name="Abouelleil A."/>
            <person name="Chapman S.B."/>
            <person name="Priest M."/>
            <person name="Young S.K."/>
            <person name="Wortman J."/>
            <person name="Nusbaum C."/>
            <person name="Birren B."/>
        </authorList>
    </citation>
    <scope>NUCLEOTIDE SEQUENCE [LARGE SCALE GENOMIC DNA]</scope>
    <source>
        <strain evidence="19 20">CBS 27337</strain>
    </source>
</reference>
<evidence type="ECO:0000256" key="3">
    <source>
        <dbReference type="ARBA" id="ARBA00011534"/>
    </source>
</evidence>
<feature type="domain" description="Protein kinase" evidence="18">
    <location>
        <begin position="358"/>
        <end position="700"/>
    </location>
</feature>
<proteinExistence type="predicted"/>
<dbReference type="HOGENOM" id="CLU_390282_0_0_1"/>
<evidence type="ECO:0000259" key="18">
    <source>
        <dbReference type="PROSITE" id="PS50011"/>
    </source>
</evidence>
<keyword evidence="12" id="KW-0158">Chromosome</keyword>
<dbReference type="SMART" id="SM00220">
    <property type="entry name" value="S_TKc"/>
    <property type="match status" value="1"/>
</dbReference>
<keyword evidence="20" id="KW-1185">Reference proteome</keyword>
<dbReference type="InterPro" id="IPR008266">
    <property type="entry name" value="Tyr_kinase_AS"/>
</dbReference>
<dbReference type="GO" id="GO:0005634">
    <property type="term" value="C:nucleus"/>
    <property type="evidence" value="ECO:0007669"/>
    <property type="project" value="TreeGrafter"/>
</dbReference>
<comment type="catalytic activity">
    <reaction evidence="16">
        <text>L-seryl-[protein] + ATP = O-phospho-L-seryl-[protein] + ADP + H(+)</text>
        <dbReference type="Rhea" id="RHEA:17989"/>
        <dbReference type="Rhea" id="RHEA-COMP:9863"/>
        <dbReference type="Rhea" id="RHEA-COMP:11604"/>
        <dbReference type="ChEBI" id="CHEBI:15378"/>
        <dbReference type="ChEBI" id="CHEBI:29999"/>
        <dbReference type="ChEBI" id="CHEBI:30616"/>
        <dbReference type="ChEBI" id="CHEBI:83421"/>
        <dbReference type="ChEBI" id="CHEBI:456216"/>
        <dbReference type="EC" id="2.7.11.1"/>
    </reaction>
</comment>
<evidence type="ECO:0000256" key="7">
    <source>
        <dbReference type="ARBA" id="ARBA00022527"/>
    </source>
</evidence>
<dbReference type="PROSITE" id="PS50011">
    <property type="entry name" value="PROTEIN_KINASE_DOM"/>
    <property type="match status" value="1"/>
</dbReference>
<evidence type="ECO:0000313" key="19">
    <source>
        <dbReference type="EMBL" id="KIW62711.1"/>
    </source>
</evidence>
<dbReference type="GO" id="GO:0005524">
    <property type="term" value="F:ATP binding"/>
    <property type="evidence" value="ECO:0007669"/>
    <property type="project" value="UniProtKB-KW"/>
</dbReference>
<evidence type="ECO:0000256" key="10">
    <source>
        <dbReference type="ARBA" id="ARBA00022777"/>
    </source>
</evidence>
<evidence type="ECO:0000256" key="5">
    <source>
        <dbReference type="ARBA" id="ARBA00013948"/>
    </source>
</evidence>
<evidence type="ECO:0000256" key="1">
    <source>
        <dbReference type="ARBA" id="ARBA00003747"/>
    </source>
</evidence>
<evidence type="ECO:0000256" key="17">
    <source>
        <dbReference type="SAM" id="MobiDB-lite"/>
    </source>
</evidence>
<evidence type="ECO:0000256" key="12">
    <source>
        <dbReference type="ARBA" id="ARBA00022895"/>
    </source>
</evidence>
<dbReference type="InterPro" id="IPR051175">
    <property type="entry name" value="CLK_kinases"/>
</dbReference>
<organism evidence="19 20">
    <name type="scientific">Phialophora macrospora</name>
    <dbReference type="NCBI Taxonomy" id="1851006"/>
    <lineage>
        <taxon>Eukaryota</taxon>
        <taxon>Fungi</taxon>
        <taxon>Dikarya</taxon>
        <taxon>Ascomycota</taxon>
        <taxon>Pezizomycotina</taxon>
        <taxon>Eurotiomycetes</taxon>
        <taxon>Chaetothyriomycetidae</taxon>
        <taxon>Chaetothyriales</taxon>
        <taxon>Herpotrichiellaceae</taxon>
        <taxon>Phialophora</taxon>
    </lineage>
</organism>
<keyword evidence="10" id="KW-0418">Kinase</keyword>